<evidence type="ECO:0000256" key="7">
    <source>
        <dbReference type="SAM" id="MobiDB-lite"/>
    </source>
</evidence>
<keyword evidence="3" id="KW-0235">DNA replication</keyword>
<dbReference type="InterPro" id="IPR007185">
    <property type="entry name" value="DNA_pol_a/d/e_bsu"/>
</dbReference>
<dbReference type="STRING" id="1054147.F4Q0B5"/>
<evidence type="ECO:0000256" key="1">
    <source>
        <dbReference type="ARBA" id="ARBA00004123"/>
    </source>
</evidence>
<evidence type="ECO:0000256" key="5">
    <source>
        <dbReference type="ARBA" id="ARBA00023242"/>
    </source>
</evidence>
<keyword evidence="5" id="KW-0539">Nucleus</keyword>
<dbReference type="RefSeq" id="XP_004357089.1">
    <property type="nucleotide sequence ID" value="XM_004357034.1"/>
</dbReference>
<feature type="region of interest" description="Disordered" evidence="7">
    <location>
        <begin position="532"/>
        <end position="595"/>
    </location>
</feature>
<evidence type="ECO:0000259" key="8">
    <source>
        <dbReference type="Pfam" id="PF04042"/>
    </source>
</evidence>
<dbReference type="KEGG" id="dfa:DFA_03758"/>
<protein>
    <recommendedName>
        <fullName evidence="6">DNA polymerase II subunit 2</fullName>
    </recommendedName>
</protein>
<dbReference type="Gene3D" id="1.10.8.60">
    <property type="match status" value="1"/>
</dbReference>
<dbReference type="InterPro" id="IPR016266">
    <property type="entry name" value="POLE2"/>
</dbReference>
<dbReference type="GO" id="GO:0008622">
    <property type="term" value="C:epsilon DNA polymerase complex"/>
    <property type="evidence" value="ECO:0007669"/>
    <property type="project" value="InterPro"/>
</dbReference>
<gene>
    <name evidence="9" type="ORF">DFA_03758</name>
</gene>
<evidence type="ECO:0000256" key="4">
    <source>
        <dbReference type="ARBA" id="ARBA00023125"/>
    </source>
</evidence>
<dbReference type="Proteomes" id="UP000007797">
    <property type="component" value="Unassembled WGS sequence"/>
</dbReference>
<dbReference type="OrthoDB" id="10254730at2759"/>
<feature type="domain" description="DNA polymerase alpha/delta/epsilon subunit B" evidence="8">
    <location>
        <begin position="289"/>
        <end position="491"/>
    </location>
</feature>
<feature type="compositionally biased region" description="Acidic residues" evidence="7">
    <location>
        <begin position="534"/>
        <end position="595"/>
    </location>
</feature>
<evidence type="ECO:0000313" key="9">
    <source>
        <dbReference type="EMBL" id="EGG18266.1"/>
    </source>
</evidence>
<evidence type="ECO:0000313" key="10">
    <source>
        <dbReference type="Proteomes" id="UP000007797"/>
    </source>
</evidence>
<dbReference type="GO" id="GO:0006261">
    <property type="term" value="P:DNA-templated DNA replication"/>
    <property type="evidence" value="ECO:0007669"/>
    <property type="project" value="InterPro"/>
</dbReference>
<dbReference type="GeneID" id="14870436"/>
<keyword evidence="10" id="KW-1185">Reference proteome</keyword>
<name>F4Q0B5_CACFS</name>
<reference evidence="10" key="1">
    <citation type="journal article" date="2011" name="Genome Res.">
        <title>Phylogeny-wide analysis of social amoeba genomes highlights ancient origins for complex intercellular communication.</title>
        <authorList>
            <person name="Heidel A.J."/>
            <person name="Lawal H.M."/>
            <person name="Felder M."/>
            <person name="Schilde C."/>
            <person name="Helps N.R."/>
            <person name="Tunggal B."/>
            <person name="Rivero F."/>
            <person name="John U."/>
            <person name="Schleicher M."/>
            <person name="Eichinger L."/>
            <person name="Platzer M."/>
            <person name="Noegel A.A."/>
            <person name="Schaap P."/>
            <person name="Gloeckner G."/>
        </authorList>
    </citation>
    <scope>NUCLEOTIDE SEQUENCE [LARGE SCALE GENOMIC DNA]</scope>
    <source>
        <strain evidence="10">SH3</strain>
    </source>
</reference>
<dbReference type="Pfam" id="PF04042">
    <property type="entry name" value="DNA_pol_E_B"/>
    <property type="match status" value="1"/>
</dbReference>
<comment type="subcellular location">
    <subcellularLocation>
        <location evidence="1">Nucleus</location>
    </subcellularLocation>
</comment>
<dbReference type="EMBL" id="GL883018">
    <property type="protein sequence ID" value="EGG18266.1"/>
    <property type="molecule type" value="Genomic_DNA"/>
</dbReference>
<dbReference type="PANTHER" id="PTHR12708:SF0">
    <property type="entry name" value="DNA POLYMERASE EPSILON SUBUNIT 2"/>
    <property type="match status" value="1"/>
</dbReference>
<dbReference type="GO" id="GO:0003677">
    <property type="term" value="F:DNA binding"/>
    <property type="evidence" value="ECO:0007669"/>
    <property type="project" value="UniProtKB-KW"/>
</dbReference>
<evidence type="ECO:0000256" key="2">
    <source>
        <dbReference type="ARBA" id="ARBA00009560"/>
    </source>
</evidence>
<dbReference type="AlphaFoldDB" id="F4Q0B5"/>
<evidence type="ECO:0000256" key="3">
    <source>
        <dbReference type="ARBA" id="ARBA00022705"/>
    </source>
</evidence>
<dbReference type="PANTHER" id="PTHR12708">
    <property type="entry name" value="DNA POLYMERASE EPSILON SUBUNIT B"/>
    <property type="match status" value="1"/>
</dbReference>
<sequence>MDLQLKKSITKSFSLQGLSIKADALKHLISYTNNEQDRDDSGSSQPLNERILELVDLILTNLDKSTLKGNFVDKETISNSLKELESQSDSGSIEKEAIKVISAFDVPLFHYDQNKKLFVKEEKPEKSLHGNAKSKSELFRRRYQTALQILERHPTFAAPILPNQKKSLDQFTLTPINSLLGNPGMKCVLGTISQIVEGKYYLEDLNSKVQLDLTNATSEYGLITENGIVLVWGEFEDGLFKAASIRPSNTEERQKSLDLLQGLDMFGDRPNDRMMHKLKQYENEVENSIILFSDVWLDNPTVVSHLESVFEKYVHFPPIAVVLMGNFTEHPLIGGTQYKLKTHFDNLASIIIKYPELLIKTKFIFVPGPTDPTGSLLNILPKPAIVDYFTKGFKQRIPNSIFTTNPCRLRYCTQEIVIFRDDIVNRMRRHIIKEPNPGTDLHQSVINTLSSNSHLSCLPLDIRPIYWNYDHSLSLYPLPDLLVLGDKYDTFQYQSDSGLFTFNPSSFPKDYGFCSYDTKSKTVDFFQANRIIEEQENEEEKEKEEKEEEEEEEILEEEIMEEMDETNDQEETNEDIEIKDVEEEEEENDDNDDSN</sequence>
<evidence type="ECO:0000256" key="6">
    <source>
        <dbReference type="ARBA" id="ARBA00032930"/>
    </source>
</evidence>
<proteinExistence type="inferred from homology"/>
<comment type="similarity">
    <text evidence="2">Belongs to the DNA polymerase epsilon subunit B family.</text>
</comment>
<dbReference type="GO" id="GO:0042276">
    <property type="term" value="P:error-prone translesion synthesis"/>
    <property type="evidence" value="ECO:0007669"/>
    <property type="project" value="TreeGrafter"/>
</dbReference>
<accession>F4Q0B5</accession>
<dbReference type="OMA" id="FFCEGCF"/>
<keyword evidence="4" id="KW-0238">DNA-binding</keyword>
<organism evidence="9 10">
    <name type="scientific">Cavenderia fasciculata</name>
    <name type="common">Slime mold</name>
    <name type="synonym">Dictyostelium fasciculatum</name>
    <dbReference type="NCBI Taxonomy" id="261658"/>
    <lineage>
        <taxon>Eukaryota</taxon>
        <taxon>Amoebozoa</taxon>
        <taxon>Evosea</taxon>
        <taxon>Eumycetozoa</taxon>
        <taxon>Dictyostelia</taxon>
        <taxon>Acytosteliales</taxon>
        <taxon>Cavenderiaceae</taxon>
        <taxon>Cavenderia</taxon>
    </lineage>
</organism>